<name>A0ABV8AWL2_9BACI</name>
<evidence type="ECO:0000313" key="3">
    <source>
        <dbReference type="Proteomes" id="UP001595752"/>
    </source>
</evidence>
<dbReference type="RefSeq" id="WP_377911751.1">
    <property type="nucleotide sequence ID" value="NZ_JBHRZT010000008.1"/>
</dbReference>
<dbReference type="Pfam" id="PF13751">
    <property type="entry name" value="DDE_Tnp_1_6"/>
    <property type="match status" value="1"/>
</dbReference>
<dbReference type="Proteomes" id="UP001595752">
    <property type="component" value="Unassembled WGS sequence"/>
</dbReference>
<proteinExistence type="predicted"/>
<dbReference type="PANTHER" id="PTHR33408">
    <property type="entry name" value="TRANSPOSASE"/>
    <property type="match status" value="1"/>
</dbReference>
<accession>A0ABV8AWL2</accession>
<organism evidence="2 3">
    <name type="scientific">Bacillus songklensis</name>
    <dbReference type="NCBI Taxonomy" id="1069116"/>
    <lineage>
        <taxon>Bacteria</taxon>
        <taxon>Bacillati</taxon>
        <taxon>Bacillota</taxon>
        <taxon>Bacilli</taxon>
        <taxon>Bacillales</taxon>
        <taxon>Bacillaceae</taxon>
        <taxon>Bacillus</taxon>
    </lineage>
</organism>
<keyword evidence="3" id="KW-1185">Reference proteome</keyword>
<evidence type="ECO:0000313" key="2">
    <source>
        <dbReference type="EMBL" id="MFC3882348.1"/>
    </source>
</evidence>
<sequence>MDRFDRLCHIHRTYAKEVALDAGYYNVRIGEGLEKRKMFAYISYRRYTRNEHPKCKTTQFRKVEEDLYACPCGVPFSYKNSTRQGYHEYRSPKGSCGGCPYAKMGDRVLRISVHQDVYERLHSQRLSPRGKVLRSVRPSTVERSFAESKELHGFRYARYRGVQKVTIQVLMTAINTIKNIAAKVTVANTLLSIKMFLSKK</sequence>
<dbReference type="EMBL" id="JBHRZT010000008">
    <property type="protein sequence ID" value="MFC3882348.1"/>
    <property type="molecule type" value="Genomic_DNA"/>
</dbReference>
<dbReference type="PANTHER" id="PTHR33408:SF2">
    <property type="entry name" value="TRANSPOSASE DDE DOMAIN-CONTAINING PROTEIN"/>
    <property type="match status" value="1"/>
</dbReference>
<evidence type="ECO:0000259" key="1">
    <source>
        <dbReference type="Pfam" id="PF13751"/>
    </source>
</evidence>
<gene>
    <name evidence="2" type="ORF">ACFOU2_01915</name>
</gene>
<reference evidence="3" key="1">
    <citation type="journal article" date="2019" name="Int. J. Syst. Evol. Microbiol.">
        <title>The Global Catalogue of Microorganisms (GCM) 10K type strain sequencing project: providing services to taxonomists for standard genome sequencing and annotation.</title>
        <authorList>
            <consortium name="The Broad Institute Genomics Platform"/>
            <consortium name="The Broad Institute Genome Sequencing Center for Infectious Disease"/>
            <person name="Wu L."/>
            <person name="Ma J."/>
        </authorList>
    </citation>
    <scope>NUCLEOTIDE SEQUENCE [LARGE SCALE GENOMIC DNA]</scope>
    <source>
        <strain evidence="3">CCUG 61889</strain>
    </source>
</reference>
<dbReference type="InterPro" id="IPR025668">
    <property type="entry name" value="Tnp_DDE_dom"/>
</dbReference>
<comment type="caution">
    <text evidence="2">The sequence shown here is derived from an EMBL/GenBank/DDBJ whole genome shotgun (WGS) entry which is preliminary data.</text>
</comment>
<feature type="domain" description="Transposase DDE" evidence="1">
    <location>
        <begin position="70"/>
        <end position="174"/>
    </location>
</feature>
<protein>
    <submittedName>
        <fullName evidence="2">Transposase</fullName>
    </submittedName>
</protein>